<accession>A0A7J3QE45</accession>
<name>A0A7J3QE45_9CREN</name>
<gene>
    <name evidence="1" type="ORF">ENV02_02515</name>
</gene>
<proteinExistence type="predicted"/>
<dbReference type="AlphaFoldDB" id="A0A7J3QE45"/>
<comment type="caution">
    <text evidence="1">The sequence shown here is derived from an EMBL/GenBank/DDBJ whole genome shotgun (WGS) entry which is preliminary data.</text>
</comment>
<protein>
    <submittedName>
        <fullName evidence="1">Uncharacterized protein</fullName>
    </submittedName>
</protein>
<sequence length="109" mass="12367">MIFTFQDYGDEAKGLGLVLSESETILGFYVILLYVNSIHRDNVRCVDDLVNVNRIGVAEPRVSPAGLEAIYIINQSRYRDEIIKRIVIAKDKVKLVERLRIKAVDAAFI</sequence>
<reference evidence="1" key="1">
    <citation type="journal article" date="2020" name="mSystems">
        <title>Genome- and Community-Level Interaction Insights into Carbon Utilization and Element Cycling Functions of Hydrothermarchaeota in Hydrothermal Sediment.</title>
        <authorList>
            <person name="Zhou Z."/>
            <person name="Liu Y."/>
            <person name="Xu W."/>
            <person name="Pan J."/>
            <person name="Luo Z.H."/>
            <person name="Li M."/>
        </authorList>
    </citation>
    <scope>NUCLEOTIDE SEQUENCE [LARGE SCALE GENOMIC DNA]</scope>
    <source>
        <strain evidence="1">SpSt-721</strain>
    </source>
</reference>
<evidence type="ECO:0000313" key="1">
    <source>
        <dbReference type="EMBL" id="HGV66676.1"/>
    </source>
</evidence>
<organism evidence="1">
    <name type="scientific">Ignisphaera aggregans</name>
    <dbReference type="NCBI Taxonomy" id="334771"/>
    <lineage>
        <taxon>Archaea</taxon>
        <taxon>Thermoproteota</taxon>
        <taxon>Thermoprotei</taxon>
        <taxon>Desulfurococcales</taxon>
        <taxon>Desulfurococcaceae</taxon>
        <taxon>Ignisphaera</taxon>
    </lineage>
</organism>
<dbReference type="EMBL" id="DTET01000120">
    <property type="protein sequence ID" value="HGV66676.1"/>
    <property type="molecule type" value="Genomic_DNA"/>
</dbReference>